<sequence>MLINMLSSLIVLTGSEEDAVSWLFYSRGYKAVVGDDICSNVVEGNFWTLAAIQEWLQVTEAHRDKCPELIDTLFRSRDCEAGHWRS</sequence>
<organism evidence="1 2">
    <name type="scientific">Sphingomonas taxi</name>
    <dbReference type="NCBI Taxonomy" id="1549858"/>
    <lineage>
        <taxon>Bacteria</taxon>
        <taxon>Pseudomonadati</taxon>
        <taxon>Pseudomonadota</taxon>
        <taxon>Alphaproteobacteria</taxon>
        <taxon>Sphingomonadales</taxon>
        <taxon>Sphingomonadaceae</taxon>
        <taxon>Sphingomonas</taxon>
    </lineage>
</organism>
<dbReference type="AlphaFoldDB" id="A0A097ECM7"/>
<dbReference type="EMBL" id="CP009571">
    <property type="protein sequence ID" value="AIT05321.1"/>
    <property type="molecule type" value="Genomic_DNA"/>
</dbReference>
<reference evidence="1 2" key="1">
    <citation type="submission" date="2014-09" db="EMBL/GenBank/DDBJ databases">
        <title>Using Illumina technology Improving SMRT sequencing Genome Assembly by RASTools.</title>
        <authorList>
            <person name="Zhou Y."/>
            <person name="Ma T."/>
            <person name="Liu T."/>
        </authorList>
    </citation>
    <scope>NUCLEOTIDE SEQUENCE [LARGE SCALE GENOMIC DNA]</scope>
    <source>
        <strain evidence="1 2">ATCC 55669</strain>
    </source>
</reference>
<protein>
    <submittedName>
        <fullName evidence="1">Uncharacterized protein</fullName>
    </submittedName>
</protein>
<gene>
    <name evidence="1" type="ORF">MC45_01605</name>
</gene>
<evidence type="ECO:0000313" key="2">
    <source>
        <dbReference type="Proteomes" id="UP000033200"/>
    </source>
</evidence>
<accession>A0A097ECM7</accession>
<proteinExistence type="predicted"/>
<dbReference type="HOGENOM" id="CLU_2496329_0_0_5"/>
<keyword evidence="2" id="KW-1185">Reference proteome</keyword>
<dbReference type="Proteomes" id="UP000033200">
    <property type="component" value="Chromosome"/>
</dbReference>
<dbReference type="KEGG" id="stax:MC45_01605"/>
<name>A0A097ECM7_9SPHN</name>
<evidence type="ECO:0000313" key="1">
    <source>
        <dbReference type="EMBL" id="AIT05321.1"/>
    </source>
</evidence>